<dbReference type="InterPro" id="IPR011009">
    <property type="entry name" value="Kinase-like_dom_sf"/>
</dbReference>
<dbReference type="Proteomes" id="UP000037891">
    <property type="component" value="Unassembled WGS sequence"/>
</dbReference>
<reference evidence="2 3" key="1">
    <citation type="submission" date="2015-07" db="EMBL/GenBank/DDBJ databases">
        <authorList>
            <person name="Noorani M."/>
        </authorList>
    </citation>
    <scope>NUCLEOTIDE SEQUENCE [LARGE SCALE GENOMIC DNA]</scope>
    <source>
        <strain evidence="2 3">0788_9</strain>
    </source>
</reference>
<evidence type="ECO:0000259" key="1">
    <source>
        <dbReference type="Pfam" id="PF01636"/>
    </source>
</evidence>
<dbReference type="AlphaFoldDB" id="A0A0N0GGW1"/>
<evidence type="ECO:0000313" key="3">
    <source>
        <dbReference type="Proteomes" id="UP000037891"/>
    </source>
</evidence>
<name>A0A0N0GGW1_PSESX</name>
<protein>
    <recommendedName>
        <fullName evidence="1">Aminoglycoside phosphotransferase domain-containing protein</fullName>
    </recommendedName>
</protein>
<dbReference type="SUPFAM" id="SSF56112">
    <property type="entry name" value="Protein kinase-like (PK-like)"/>
    <property type="match status" value="1"/>
</dbReference>
<dbReference type="Gene3D" id="3.90.1200.10">
    <property type="match status" value="1"/>
</dbReference>
<evidence type="ECO:0000313" key="2">
    <source>
        <dbReference type="EMBL" id="KPC33662.1"/>
    </source>
</evidence>
<gene>
    <name evidence="2" type="ORF">ABJ99_0802</name>
</gene>
<dbReference type="Pfam" id="PF01636">
    <property type="entry name" value="APH"/>
    <property type="match status" value="1"/>
</dbReference>
<reference evidence="2 3" key="2">
    <citation type="submission" date="2015-10" db="EMBL/GenBank/DDBJ databases">
        <title>Comparative genomics and high-throughput reverse genetic screens identify a new phytobacterial MAMP and an Arabidopsis receptor required for immune elicitation.</title>
        <authorList>
            <person name="Mott G.A."/>
            <person name="Thakur S."/>
            <person name="Wang P.W."/>
            <person name="Desveaux D."/>
            <person name="Guttman D.S."/>
        </authorList>
    </citation>
    <scope>NUCLEOTIDE SEQUENCE [LARGE SCALE GENOMIC DNA]</scope>
    <source>
        <strain evidence="2 3">0788_9</strain>
    </source>
</reference>
<comment type="caution">
    <text evidence="2">The sequence shown here is derived from an EMBL/GenBank/DDBJ whole genome shotgun (WGS) entry which is preliminary data.</text>
</comment>
<proteinExistence type="predicted"/>
<sequence>MSYAESLTTRLDCALTTYGFDADRRIEPVTQGVASPSRLATEWAGFRVSCGERRCYAKVLQADMAAVIDIDAAARASECAGLSGAAPRLLSHDRHNGVLIFEDLGPQWRVARLDDLLAPGRLEALWALKKQVHAGPAPDVVRSPMADIQGLRDACARDNVLLPDEHHWIDRCVDMVWLAVQARSVQKRPLHGDGVASNVMVSEAGALRLIDFDYGGCMDPWYDVAITLNELYSFEHEWRDGISAWAGQCREVDYAVCRLYALINDWYWTLWGFWAGSTSARPLEFSKVGQWTLLRCRQSVQDPRLEGWLRQVQEGRS</sequence>
<dbReference type="PATRIC" id="fig|81035.3.peg.864"/>
<organism evidence="2 3">
    <name type="scientific">Pseudomonas syringae pv. cilantro</name>
    <dbReference type="NCBI Taxonomy" id="81035"/>
    <lineage>
        <taxon>Bacteria</taxon>
        <taxon>Pseudomonadati</taxon>
        <taxon>Pseudomonadota</taxon>
        <taxon>Gammaproteobacteria</taxon>
        <taxon>Pseudomonadales</taxon>
        <taxon>Pseudomonadaceae</taxon>
        <taxon>Pseudomonas</taxon>
        <taxon>Pseudomonas syringae</taxon>
    </lineage>
</organism>
<feature type="domain" description="Aminoglycoside phosphotransferase" evidence="1">
    <location>
        <begin position="82"/>
        <end position="259"/>
    </location>
</feature>
<dbReference type="InterPro" id="IPR002575">
    <property type="entry name" value="Aminoglycoside_PTrfase"/>
</dbReference>
<dbReference type="EMBL" id="LGLN01000032">
    <property type="protein sequence ID" value="KPC33662.1"/>
    <property type="molecule type" value="Genomic_DNA"/>
</dbReference>
<dbReference type="RefSeq" id="WP_054085042.1">
    <property type="nucleotide sequence ID" value="NZ_LGLN01000032.1"/>
</dbReference>
<accession>A0A0N0GGW1</accession>